<accession>A0ABC8AFY0</accession>
<reference evidence="6" key="1">
    <citation type="submission" date="2014-11" db="EMBL/GenBank/DDBJ databases">
        <title>Xylella fastidiosa Hib4 Genome Sequencing.</title>
        <authorList>
            <person name="Pierry P.M."/>
            <person name="da Silva A.M."/>
        </authorList>
    </citation>
    <scope>NUCLEOTIDE SEQUENCE [LARGE SCALE GENOMIC DNA]</scope>
    <source>
        <strain evidence="6">Hib4</strain>
    </source>
</reference>
<organism evidence="5 6">
    <name type="scientific">Xylella fastidiosa</name>
    <dbReference type="NCBI Taxonomy" id="2371"/>
    <lineage>
        <taxon>Bacteria</taxon>
        <taxon>Pseudomonadati</taxon>
        <taxon>Pseudomonadota</taxon>
        <taxon>Gammaproteobacteria</taxon>
        <taxon>Lysobacterales</taxon>
        <taxon>Lysobacteraceae</taxon>
        <taxon>Xylella</taxon>
    </lineage>
</organism>
<dbReference type="EC" id="4.2.1.96" evidence="4"/>
<dbReference type="AlphaFoldDB" id="A0ABC8AFY0"/>
<evidence type="ECO:0000256" key="1">
    <source>
        <dbReference type="ARBA" id="ARBA00001554"/>
    </source>
</evidence>
<evidence type="ECO:0000313" key="6">
    <source>
        <dbReference type="Proteomes" id="UP000196980"/>
    </source>
</evidence>
<evidence type="ECO:0000256" key="4">
    <source>
        <dbReference type="HAMAP-Rule" id="MF_00434"/>
    </source>
</evidence>
<comment type="similarity">
    <text evidence="2 4">Belongs to the pterin-4-alpha-carbinolamine dehydratase family.</text>
</comment>
<name>A0ABC8AFY0_XYLFS</name>
<proteinExistence type="inferred from homology"/>
<dbReference type="HAMAP" id="MF_00434">
    <property type="entry name" value="Pterin_4_alpha"/>
    <property type="match status" value="1"/>
</dbReference>
<evidence type="ECO:0000256" key="3">
    <source>
        <dbReference type="ARBA" id="ARBA00023239"/>
    </source>
</evidence>
<evidence type="ECO:0000313" key="5">
    <source>
        <dbReference type="EMBL" id="ALR07478.1"/>
    </source>
</evidence>
<dbReference type="EMBL" id="CP009885">
    <property type="protein sequence ID" value="ALR07478.1"/>
    <property type="molecule type" value="Genomic_DNA"/>
</dbReference>
<dbReference type="KEGG" id="xfh:XFHB_12160"/>
<dbReference type="PANTHER" id="PTHR12599:SF0">
    <property type="entry name" value="PTERIN-4-ALPHA-CARBINOLAMINE DEHYDRATASE"/>
    <property type="match status" value="1"/>
</dbReference>
<dbReference type="PANTHER" id="PTHR12599">
    <property type="entry name" value="PTERIN-4-ALPHA-CARBINOLAMINE DEHYDRATASE"/>
    <property type="match status" value="1"/>
</dbReference>
<dbReference type="SUPFAM" id="SSF55248">
    <property type="entry name" value="PCD-like"/>
    <property type="match status" value="1"/>
</dbReference>
<dbReference type="InterPro" id="IPR001533">
    <property type="entry name" value="Pterin_deHydtase"/>
</dbReference>
<dbReference type="Gene3D" id="3.30.1360.20">
    <property type="entry name" value="Transcriptional coactivator/pterin dehydratase"/>
    <property type="match status" value="1"/>
</dbReference>
<keyword evidence="3 4" id="KW-0456">Lyase</keyword>
<evidence type="ECO:0000256" key="2">
    <source>
        <dbReference type="ARBA" id="ARBA00006472"/>
    </source>
</evidence>
<dbReference type="GO" id="GO:0008124">
    <property type="term" value="F:4-alpha-hydroxytetrahydrobiopterin dehydratase activity"/>
    <property type="evidence" value="ECO:0007669"/>
    <property type="project" value="UniProtKB-UniRule"/>
</dbReference>
<comment type="catalytic activity">
    <reaction evidence="1 4">
        <text>(4aS,6R)-4a-hydroxy-L-erythro-5,6,7,8-tetrahydrobiopterin = (6R)-L-erythro-6,7-dihydrobiopterin + H2O</text>
        <dbReference type="Rhea" id="RHEA:11920"/>
        <dbReference type="ChEBI" id="CHEBI:15377"/>
        <dbReference type="ChEBI" id="CHEBI:15642"/>
        <dbReference type="ChEBI" id="CHEBI:43120"/>
        <dbReference type="EC" id="4.2.1.96"/>
    </reaction>
</comment>
<gene>
    <name evidence="5" type="ORF">XFHB_12160</name>
</gene>
<dbReference type="RefSeq" id="WP_046418387.1">
    <property type="nucleotide sequence ID" value="NZ_CP009885.1"/>
</dbReference>
<protein>
    <recommendedName>
        <fullName evidence="4">Putative pterin-4-alpha-carbinolamine dehydratase</fullName>
        <shortName evidence="4">PHS</shortName>
        <ecNumber evidence="4">4.2.1.96</ecNumber>
    </recommendedName>
    <alternativeName>
        <fullName evidence="4">4-alpha-hydroxy-tetrahydropterin dehydratase</fullName>
    </alternativeName>
    <alternativeName>
        <fullName evidence="4">Pterin carbinolamine dehydratase</fullName>
        <shortName evidence="4">PCD</shortName>
    </alternativeName>
</protein>
<dbReference type="NCBIfam" id="NF002019">
    <property type="entry name" value="PRK00823.1-4"/>
    <property type="match status" value="1"/>
</dbReference>
<dbReference type="Proteomes" id="UP000196980">
    <property type="component" value="Chromosome"/>
</dbReference>
<sequence>MNDLITLAQAHCQPRDKKEHKLGQARLAELLPQVPGWELSNNGHALTRTFRFDNYYRTLAFVNALAFIAHCEDHHPDMSVHYGRAVVCFSTHKIGGISENDFICAAKTSALYEQGI</sequence>
<dbReference type="CDD" id="cd00913">
    <property type="entry name" value="PCD_DCoH_subfamily_a"/>
    <property type="match status" value="1"/>
</dbReference>
<dbReference type="InterPro" id="IPR036428">
    <property type="entry name" value="PCD_sf"/>
</dbReference>
<dbReference type="Pfam" id="PF01329">
    <property type="entry name" value="Pterin_4a"/>
    <property type="match status" value="1"/>
</dbReference>